<feature type="region of interest" description="Disordered" evidence="1">
    <location>
        <begin position="116"/>
        <end position="150"/>
    </location>
</feature>
<accession>A0AAN5CNT7</accession>
<organism evidence="3 4">
    <name type="scientific">Pristionchus mayeri</name>
    <dbReference type="NCBI Taxonomy" id="1317129"/>
    <lineage>
        <taxon>Eukaryota</taxon>
        <taxon>Metazoa</taxon>
        <taxon>Ecdysozoa</taxon>
        <taxon>Nematoda</taxon>
        <taxon>Chromadorea</taxon>
        <taxon>Rhabditida</taxon>
        <taxon>Rhabditina</taxon>
        <taxon>Diplogasteromorpha</taxon>
        <taxon>Diplogasteroidea</taxon>
        <taxon>Neodiplogasteridae</taxon>
        <taxon>Pristionchus</taxon>
    </lineage>
</organism>
<evidence type="ECO:0008006" key="5">
    <source>
        <dbReference type="Google" id="ProtNLM"/>
    </source>
</evidence>
<gene>
    <name evidence="3" type="ORF">PMAYCL1PPCAC_18063</name>
</gene>
<comment type="caution">
    <text evidence="3">The sequence shown here is derived from an EMBL/GenBank/DDBJ whole genome shotgun (WGS) entry which is preliminary data.</text>
</comment>
<keyword evidence="2" id="KW-0812">Transmembrane</keyword>
<feature type="non-terminal residue" evidence="3">
    <location>
        <position position="150"/>
    </location>
</feature>
<name>A0AAN5CNT7_9BILA</name>
<protein>
    <recommendedName>
        <fullName evidence="5">CX domain-containing protein</fullName>
    </recommendedName>
</protein>
<feature type="compositionally biased region" description="Pro residues" evidence="1">
    <location>
        <begin position="127"/>
        <end position="150"/>
    </location>
</feature>
<dbReference type="EMBL" id="BTRK01000004">
    <property type="protein sequence ID" value="GMR47868.1"/>
    <property type="molecule type" value="Genomic_DNA"/>
</dbReference>
<evidence type="ECO:0000256" key="1">
    <source>
        <dbReference type="SAM" id="MobiDB-lite"/>
    </source>
</evidence>
<dbReference type="AlphaFoldDB" id="A0AAN5CNT7"/>
<keyword evidence="4" id="KW-1185">Reference proteome</keyword>
<evidence type="ECO:0000256" key="2">
    <source>
        <dbReference type="SAM" id="Phobius"/>
    </source>
</evidence>
<reference evidence="4" key="1">
    <citation type="submission" date="2022-10" db="EMBL/GenBank/DDBJ databases">
        <title>Genome assembly of Pristionchus species.</title>
        <authorList>
            <person name="Yoshida K."/>
            <person name="Sommer R.J."/>
        </authorList>
    </citation>
    <scope>NUCLEOTIDE SEQUENCE [LARGE SCALE GENOMIC DNA]</scope>
    <source>
        <strain evidence="4">RS5460</strain>
    </source>
</reference>
<feature type="transmembrane region" description="Helical" evidence="2">
    <location>
        <begin position="52"/>
        <end position="74"/>
    </location>
</feature>
<sequence>MCTRNAKGEDLRVNSLSIVESKDSFELAWDCPSGEECCDYGCCPSGSIDWELIVVVLVIFLVVLILIITIYFFCCRKKKEEKTHRHPSPTISTLHTRVDSMRISVITDPCGALSSSHLLPSSSHQPSRPPSAPPVSSPFTPPNLPPYPLF</sequence>
<dbReference type="PANTHER" id="PTHR47520">
    <property type="entry name" value="CX DOMAIN-CONTAINING PROTEIN-RELATED"/>
    <property type="match status" value="1"/>
</dbReference>
<feature type="compositionally biased region" description="Low complexity" evidence="1">
    <location>
        <begin position="116"/>
        <end position="126"/>
    </location>
</feature>
<dbReference type="Proteomes" id="UP001328107">
    <property type="component" value="Unassembled WGS sequence"/>
</dbReference>
<evidence type="ECO:0000313" key="3">
    <source>
        <dbReference type="EMBL" id="GMR47868.1"/>
    </source>
</evidence>
<proteinExistence type="predicted"/>
<keyword evidence="2" id="KW-1133">Transmembrane helix</keyword>
<keyword evidence="2" id="KW-0472">Membrane</keyword>
<evidence type="ECO:0000313" key="4">
    <source>
        <dbReference type="Proteomes" id="UP001328107"/>
    </source>
</evidence>